<proteinExistence type="predicted"/>
<evidence type="ECO:0000313" key="1">
    <source>
        <dbReference type="EMBL" id="KAJ5219209.1"/>
    </source>
</evidence>
<dbReference type="AlphaFoldDB" id="A0A9W9NFV7"/>
<comment type="caution">
    <text evidence="1">The sequence shown here is derived from an EMBL/GenBank/DDBJ whole genome shotgun (WGS) entry which is preliminary data.</text>
</comment>
<sequence>MPSISGAAQEAYGESTFTCPGIEIASSLATHLSPLKTWNYRYNVWDAQNEAAGLGVPHVAEKPAIFGPGNSGACNNCSSPEWKPWGDSGGQRLRFQLNATSMESVPGSQSDRCIIWKGLAQIMEQ</sequence>
<reference evidence="1" key="2">
    <citation type="journal article" date="2023" name="IMA Fungus">
        <title>Comparative genomic study of the Penicillium genus elucidates a diverse pangenome and 15 lateral gene transfer events.</title>
        <authorList>
            <person name="Petersen C."/>
            <person name="Sorensen T."/>
            <person name="Nielsen M.R."/>
            <person name="Sondergaard T.E."/>
            <person name="Sorensen J.L."/>
            <person name="Fitzpatrick D.A."/>
            <person name="Frisvad J.C."/>
            <person name="Nielsen K.L."/>
        </authorList>
    </citation>
    <scope>NUCLEOTIDE SEQUENCE</scope>
    <source>
        <strain evidence="1">IBT 15544</strain>
    </source>
</reference>
<dbReference type="GO" id="GO:0072330">
    <property type="term" value="P:monocarboxylic acid biosynthetic process"/>
    <property type="evidence" value="ECO:0007669"/>
    <property type="project" value="UniProtKB-ARBA"/>
</dbReference>
<gene>
    <name evidence="1" type="ORF">N7498_001308</name>
</gene>
<organism evidence="1 2">
    <name type="scientific">Penicillium cinerascens</name>
    <dbReference type="NCBI Taxonomy" id="70096"/>
    <lineage>
        <taxon>Eukaryota</taxon>
        <taxon>Fungi</taxon>
        <taxon>Dikarya</taxon>
        <taxon>Ascomycota</taxon>
        <taxon>Pezizomycotina</taxon>
        <taxon>Eurotiomycetes</taxon>
        <taxon>Eurotiomycetidae</taxon>
        <taxon>Eurotiales</taxon>
        <taxon>Aspergillaceae</taxon>
        <taxon>Penicillium</taxon>
    </lineage>
</organism>
<reference evidence="1" key="1">
    <citation type="submission" date="2022-12" db="EMBL/GenBank/DDBJ databases">
        <authorList>
            <person name="Petersen C."/>
        </authorList>
    </citation>
    <scope>NUCLEOTIDE SEQUENCE</scope>
    <source>
        <strain evidence="1">IBT 15544</strain>
    </source>
</reference>
<dbReference type="GeneID" id="83175671"/>
<dbReference type="SUPFAM" id="SSF53474">
    <property type="entry name" value="alpha/beta-Hydrolases"/>
    <property type="match status" value="1"/>
</dbReference>
<accession>A0A9W9NFV7</accession>
<dbReference type="InterPro" id="IPR029058">
    <property type="entry name" value="AB_hydrolase_fold"/>
</dbReference>
<dbReference type="Gene3D" id="3.40.50.1820">
    <property type="entry name" value="alpha/beta hydrolase"/>
    <property type="match status" value="1"/>
</dbReference>
<dbReference type="GO" id="GO:0017000">
    <property type="term" value="P:antibiotic biosynthetic process"/>
    <property type="evidence" value="ECO:0007669"/>
    <property type="project" value="UniProtKB-ARBA"/>
</dbReference>
<dbReference type="RefSeq" id="XP_058313782.1">
    <property type="nucleotide sequence ID" value="XM_058448371.1"/>
</dbReference>
<dbReference type="EMBL" id="JAPQKR010000004">
    <property type="protein sequence ID" value="KAJ5219209.1"/>
    <property type="molecule type" value="Genomic_DNA"/>
</dbReference>
<evidence type="ECO:0000313" key="2">
    <source>
        <dbReference type="Proteomes" id="UP001150904"/>
    </source>
</evidence>
<dbReference type="OrthoDB" id="408631at2759"/>
<name>A0A9W9NFV7_9EURO</name>
<dbReference type="Proteomes" id="UP001150904">
    <property type="component" value="Unassembled WGS sequence"/>
</dbReference>
<keyword evidence="2" id="KW-1185">Reference proteome</keyword>
<protein>
    <submittedName>
        <fullName evidence="1">Uncharacterized protein</fullName>
    </submittedName>
</protein>